<dbReference type="Proteomes" id="UP000008810">
    <property type="component" value="Chromosome 1"/>
</dbReference>
<dbReference type="PANTHER" id="PTHR47967:SF89">
    <property type="entry name" value="PEPTIDASE A1 DOMAIN-CONTAINING PROTEIN"/>
    <property type="match status" value="1"/>
</dbReference>
<protein>
    <recommendedName>
        <fullName evidence="10">Peptidase A1 domain-containing protein</fullName>
    </recommendedName>
</protein>
<dbReference type="GO" id="GO:0008233">
    <property type="term" value="F:peptidase activity"/>
    <property type="evidence" value="ECO:0007669"/>
    <property type="project" value="UniProtKB-KW"/>
</dbReference>
<dbReference type="OMA" id="SNDPVCV"/>
<dbReference type="PANTHER" id="PTHR47967">
    <property type="entry name" value="OS07G0603500 PROTEIN-RELATED"/>
    <property type="match status" value="1"/>
</dbReference>
<dbReference type="HOGENOM" id="CLU_005738_4_0_1"/>
<keyword evidence="3" id="KW-0378">Hydrolase</keyword>
<dbReference type="Gramene" id="KQK12073">
    <property type="protein sequence ID" value="KQK12073"/>
    <property type="gene ID" value="BRADI_1g01450v3"/>
</dbReference>
<reference evidence="7" key="2">
    <citation type="submission" date="2017-06" db="EMBL/GenBank/DDBJ databases">
        <title>WGS assembly of Brachypodium distachyon.</title>
        <authorList>
            <consortium name="The International Brachypodium Initiative"/>
            <person name="Lucas S."/>
            <person name="Harmon-Smith M."/>
            <person name="Lail K."/>
            <person name="Tice H."/>
            <person name="Grimwood J."/>
            <person name="Bruce D."/>
            <person name="Barry K."/>
            <person name="Shu S."/>
            <person name="Lindquist E."/>
            <person name="Wang M."/>
            <person name="Pitluck S."/>
            <person name="Vogel J.P."/>
            <person name="Garvin D.F."/>
            <person name="Mockler T.C."/>
            <person name="Schmutz J."/>
            <person name="Rokhsar D."/>
            <person name="Bevan M.W."/>
        </authorList>
    </citation>
    <scope>NUCLEOTIDE SEQUENCE</scope>
    <source>
        <strain evidence="7">Bd21</strain>
    </source>
</reference>
<feature type="domain" description="Xylanase inhibitor C-terminal" evidence="5">
    <location>
        <begin position="219"/>
        <end position="363"/>
    </location>
</feature>
<evidence type="ECO:0000256" key="3">
    <source>
        <dbReference type="ARBA" id="ARBA00022801"/>
    </source>
</evidence>
<evidence type="ECO:0000313" key="7">
    <source>
        <dbReference type="EMBL" id="KQK12073.1"/>
    </source>
</evidence>
<keyword evidence="2" id="KW-0645">Protease</keyword>
<evidence type="ECO:0008006" key="10">
    <source>
        <dbReference type="Google" id="ProtNLM"/>
    </source>
</evidence>
<dbReference type="InterPro" id="IPR032861">
    <property type="entry name" value="TAXi_N"/>
</dbReference>
<feature type="domain" description="Xylanase inhibitor N-terminal" evidence="6">
    <location>
        <begin position="104"/>
        <end position="193"/>
    </location>
</feature>
<dbReference type="FunFam" id="2.40.70.10:FF:000309">
    <property type="match status" value="1"/>
</dbReference>
<dbReference type="OrthoDB" id="607201at2759"/>
<evidence type="ECO:0000256" key="2">
    <source>
        <dbReference type="ARBA" id="ARBA00022670"/>
    </source>
</evidence>
<gene>
    <name evidence="7" type="ORF">BRADI_1g01450v3</name>
</gene>
<dbReference type="AlphaFoldDB" id="I1GKS9"/>
<dbReference type="EMBL" id="CM000880">
    <property type="protein sequence ID" value="KQK12073.1"/>
    <property type="molecule type" value="Genomic_DNA"/>
</dbReference>
<evidence type="ECO:0000313" key="8">
    <source>
        <dbReference type="EnsemblPlants" id="KQK12073"/>
    </source>
</evidence>
<evidence type="ECO:0000259" key="5">
    <source>
        <dbReference type="Pfam" id="PF14541"/>
    </source>
</evidence>
<evidence type="ECO:0000256" key="1">
    <source>
        <dbReference type="ARBA" id="ARBA00007447"/>
    </source>
</evidence>
<dbReference type="EnsemblPlants" id="KQK12073">
    <property type="protein sequence ID" value="KQK12073"/>
    <property type="gene ID" value="BRADI_1g01450v3"/>
</dbReference>
<keyword evidence="9" id="KW-1185">Reference proteome</keyword>
<evidence type="ECO:0000256" key="4">
    <source>
        <dbReference type="SAM" id="SignalP"/>
    </source>
</evidence>
<dbReference type="Pfam" id="PF14543">
    <property type="entry name" value="TAXi_N"/>
    <property type="match status" value="1"/>
</dbReference>
<evidence type="ECO:0000313" key="9">
    <source>
        <dbReference type="Proteomes" id="UP000008810"/>
    </source>
</evidence>
<dbReference type="Pfam" id="PF14541">
    <property type="entry name" value="TAXi_C"/>
    <property type="match status" value="1"/>
</dbReference>
<dbReference type="GO" id="GO:0006508">
    <property type="term" value="P:proteolysis"/>
    <property type="evidence" value="ECO:0007669"/>
    <property type="project" value="UniProtKB-KW"/>
</dbReference>
<dbReference type="SUPFAM" id="SSF50630">
    <property type="entry name" value="Acid proteases"/>
    <property type="match status" value="1"/>
</dbReference>
<dbReference type="InParanoid" id="I1GKS9"/>
<accession>I1GKS9</accession>
<name>I1GKS9_BRADI</name>
<reference evidence="7 8" key="1">
    <citation type="journal article" date="2010" name="Nature">
        <title>Genome sequencing and analysis of the model grass Brachypodium distachyon.</title>
        <authorList>
            <consortium name="International Brachypodium Initiative"/>
        </authorList>
    </citation>
    <scope>NUCLEOTIDE SEQUENCE [LARGE SCALE GENOMIC DNA]</scope>
    <source>
        <strain evidence="7 8">Bd21</strain>
    </source>
</reference>
<dbReference type="STRING" id="15368.I1GKS9"/>
<proteinExistence type="inferred from homology"/>
<dbReference type="InterPro" id="IPR051708">
    <property type="entry name" value="Plant_Aspart_Prot_A1"/>
</dbReference>
<organism evidence="7">
    <name type="scientific">Brachypodium distachyon</name>
    <name type="common">Purple false brome</name>
    <name type="synonym">Trachynia distachya</name>
    <dbReference type="NCBI Taxonomy" id="15368"/>
    <lineage>
        <taxon>Eukaryota</taxon>
        <taxon>Viridiplantae</taxon>
        <taxon>Streptophyta</taxon>
        <taxon>Embryophyta</taxon>
        <taxon>Tracheophyta</taxon>
        <taxon>Spermatophyta</taxon>
        <taxon>Magnoliopsida</taxon>
        <taxon>Liliopsida</taxon>
        <taxon>Poales</taxon>
        <taxon>Poaceae</taxon>
        <taxon>BOP clade</taxon>
        <taxon>Pooideae</taxon>
        <taxon>Stipodae</taxon>
        <taxon>Brachypodieae</taxon>
        <taxon>Brachypodium</taxon>
    </lineage>
</organism>
<feature type="chain" id="PRO_5014093912" description="Peptidase A1 domain-containing protein" evidence="4">
    <location>
        <begin position="25"/>
        <end position="368"/>
    </location>
</feature>
<dbReference type="InterPro" id="IPR032799">
    <property type="entry name" value="TAXi_C"/>
</dbReference>
<evidence type="ECO:0000259" key="6">
    <source>
        <dbReference type="Pfam" id="PF14543"/>
    </source>
</evidence>
<reference evidence="8" key="3">
    <citation type="submission" date="2018-08" db="UniProtKB">
        <authorList>
            <consortium name="EnsemblPlants"/>
        </authorList>
    </citation>
    <scope>IDENTIFICATION</scope>
    <source>
        <strain evidence="8">cv. Bd21</strain>
    </source>
</reference>
<dbReference type="Gene3D" id="2.40.70.10">
    <property type="entry name" value="Acid Proteases"/>
    <property type="match status" value="2"/>
</dbReference>
<dbReference type="eggNOG" id="KOG1339">
    <property type="taxonomic scope" value="Eukaryota"/>
</dbReference>
<sequence>MFKLLPTLVLQVLFLSFAMAGVQSGNVTGLSFQLVALSQVAPDGNADNSSSFSTEDLRLPISTSSQFIYGVSVSIGTGAGTRKKHRVPPFHRLHTVNGCAFAFSSATGYLSRDTFHLGNGGSGAATESISGVVFGCAHSITGFQNGGTLGGVLSLSPSPLSLPMQLGARRGGRFSYCLPKPTQRNPHTFLRLGADVPSTPPGAHTTTLAVHPGPKAPGYYLSLVGISLGNKRLDIDQHVFAAGHGCSINPAETITTIAEPAYLAVEHALVAHMKDLGSNRVKGPLCFDRINRSVRARLPSMVFHFEDGAELWFTVEQLFEVRGSLTACFLEVGRGQHRMVIGAAQQVNTRFTFDIGAGRLAFTPELCG</sequence>
<comment type="similarity">
    <text evidence="1">Belongs to the peptidase A1 family.</text>
</comment>
<keyword evidence="4" id="KW-0732">Signal</keyword>
<dbReference type="InterPro" id="IPR021109">
    <property type="entry name" value="Peptidase_aspartic_dom_sf"/>
</dbReference>
<feature type="signal peptide" evidence="4">
    <location>
        <begin position="1"/>
        <end position="24"/>
    </location>
</feature>